<gene>
    <name evidence="2" type="ORF">HD597_010050</name>
</gene>
<name>A0A9X2GS59_9ACTN</name>
<dbReference type="GO" id="GO:0003677">
    <property type="term" value="F:DNA binding"/>
    <property type="evidence" value="ECO:0007669"/>
    <property type="project" value="InterPro"/>
</dbReference>
<dbReference type="EMBL" id="JAMZEB010000002">
    <property type="protein sequence ID" value="MCP2363030.1"/>
    <property type="molecule type" value="Genomic_DNA"/>
</dbReference>
<dbReference type="Proteomes" id="UP001139648">
    <property type="component" value="Unassembled WGS sequence"/>
</dbReference>
<evidence type="ECO:0000313" key="3">
    <source>
        <dbReference type="Proteomes" id="UP001139648"/>
    </source>
</evidence>
<dbReference type="AlphaFoldDB" id="A0A9X2GS59"/>
<dbReference type="Gene3D" id="1.10.260.40">
    <property type="entry name" value="lambda repressor-like DNA-binding domains"/>
    <property type="match status" value="1"/>
</dbReference>
<accession>A0A9X2GS59</accession>
<organism evidence="2 3">
    <name type="scientific">Nonomuraea thailandensis</name>
    <dbReference type="NCBI Taxonomy" id="1188745"/>
    <lineage>
        <taxon>Bacteria</taxon>
        <taxon>Bacillati</taxon>
        <taxon>Actinomycetota</taxon>
        <taxon>Actinomycetes</taxon>
        <taxon>Streptosporangiales</taxon>
        <taxon>Streptosporangiaceae</taxon>
        <taxon>Nonomuraea</taxon>
    </lineage>
</organism>
<keyword evidence="3" id="KW-1185">Reference proteome</keyword>
<dbReference type="SUPFAM" id="SSF47413">
    <property type="entry name" value="lambda repressor-like DNA-binding domains"/>
    <property type="match status" value="1"/>
</dbReference>
<dbReference type="InterPro" id="IPR010982">
    <property type="entry name" value="Lambda_DNA-bd_dom_sf"/>
</dbReference>
<dbReference type="CDD" id="cd00093">
    <property type="entry name" value="HTH_XRE"/>
    <property type="match status" value="1"/>
</dbReference>
<evidence type="ECO:0000259" key="1">
    <source>
        <dbReference type="PROSITE" id="PS50943"/>
    </source>
</evidence>
<dbReference type="RefSeq" id="WP_253754308.1">
    <property type="nucleotide sequence ID" value="NZ_BAABKA010000023.1"/>
</dbReference>
<protein>
    <submittedName>
        <fullName evidence="2">Transcriptional regulator with XRE-family HTH domain</fullName>
    </submittedName>
</protein>
<evidence type="ECO:0000313" key="2">
    <source>
        <dbReference type="EMBL" id="MCP2363030.1"/>
    </source>
</evidence>
<proteinExistence type="predicted"/>
<reference evidence="2" key="1">
    <citation type="submission" date="2022-06" db="EMBL/GenBank/DDBJ databases">
        <title>Sequencing the genomes of 1000 actinobacteria strains.</title>
        <authorList>
            <person name="Klenk H.-P."/>
        </authorList>
    </citation>
    <scope>NUCLEOTIDE SEQUENCE</scope>
    <source>
        <strain evidence="2">DSM 46694</strain>
    </source>
</reference>
<dbReference type="PROSITE" id="PS50943">
    <property type="entry name" value="HTH_CROC1"/>
    <property type="match status" value="1"/>
</dbReference>
<sequence>MRGQPIAVAPMASLAVQLRQRRYGRQWTHERLAAEMTAVGVPWTRGIALDVETGERLISVAELVALAHVFGVGPGDLLTPALGLGYQVSPKGPVLDNAAARAWLRYGQAPPRHGEHPGALAPPPPHWPAEIPLWWLVQAWGLDKRVILRWAELGMLPGHRYVDGGPWWCSRDDVADFAGQSRHVRALKGGMVIRHATWLDGVPVRLTEVELVGGVRWSLGGRPTAGGDLVYAEPCRGDHIVLLVPAGDAP</sequence>
<feature type="domain" description="HTH cro/C1-type" evidence="1">
    <location>
        <begin position="52"/>
        <end position="77"/>
    </location>
</feature>
<comment type="caution">
    <text evidence="2">The sequence shown here is derived from an EMBL/GenBank/DDBJ whole genome shotgun (WGS) entry which is preliminary data.</text>
</comment>
<dbReference type="InterPro" id="IPR001387">
    <property type="entry name" value="Cro/C1-type_HTH"/>
</dbReference>